<reference evidence="2" key="1">
    <citation type="submission" date="2018-07" db="EMBL/GenBank/DDBJ databases">
        <authorList>
            <person name="Kim H."/>
        </authorList>
    </citation>
    <scope>NUCLEOTIDE SEQUENCE [LARGE SCALE GENOMIC DNA]</scope>
    <source>
        <strain evidence="2">F02</strain>
    </source>
</reference>
<sequence length="222" mass="25536">MQLPDDTLPFLNELKHHNNREWFHDNKPRFAALQAQLYDFIDALIFEMASLAPEHMDIEAKQCLFRIHKDARFSKDKIPYKTHLGIHIAPSGHRADFGRAGFYLHIEPNASMIGGGAHAPSSTWLQRIRQEIALNGQVLERLLDDPIFKEWFGALRGDALKRPPAGYTADAPHLHLLKQKALWVQHDVSDTQLSDAHFTSYFAEAFSVYRPFQQFLNETVKH</sequence>
<dbReference type="AlphaFoldDB" id="A0A345D8W1"/>
<dbReference type="OrthoDB" id="9794241at2"/>
<evidence type="ECO:0000313" key="2">
    <source>
        <dbReference type="Proteomes" id="UP000252182"/>
    </source>
</evidence>
<evidence type="ECO:0008006" key="3">
    <source>
        <dbReference type="Google" id="ProtNLM"/>
    </source>
</evidence>
<evidence type="ECO:0000313" key="1">
    <source>
        <dbReference type="EMBL" id="AXF84799.1"/>
    </source>
</evidence>
<dbReference type="PANTHER" id="PTHR36452">
    <property type="entry name" value="CHROMOSOME 12, WHOLE GENOME SHOTGUN SEQUENCE"/>
    <property type="match status" value="1"/>
</dbReference>
<gene>
    <name evidence="1" type="ORF">DTO96_100509</name>
</gene>
<dbReference type="RefSeq" id="WP_114562065.1">
    <property type="nucleotide sequence ID" value="NZ_CP031124.1"/>
</dbReference>
<dbReference type="InterPro" id="IPR015996">
    <property type="entry name" value="UCP028451"/>
</dbReference>
<organism evidence="1 2">
    <name type="scientific">Ephemeroptericola cinctiostellae</name>
    <dbReference type="NCBI Taxonomy" id="2268024"/>
    <lineage>
        <taxon>Bacteria</taxon>
        <taxon>Pseudomonadati</taxon>
        <taxon>Pseudomonadota</taxon>
        <taxon>Betaproteobacteria</taxon>
        <taxon>Burkholderiales</taxon>
        <taxon>Burkholderiaceae</taxon>
        <taxon>Ephemeroptericola</taxon>
    </lineage>
</organism>
<keyword evidence="2" id="KW-1185">Reference proteome</keyword>
<dbReference type="PIRSF" id="PIRSF028451">
    <property type="entry name" value="UCP028451"/>
    <property type="match status" value="1"/>
</dbReference>
<protein>
    <recommendedName>
        <fullName evidence="3">TIGR02453 family protein</fullName>
    </recommendedName>
</protein>
<dbReference type="KEGG" id="hyf:DTO96_100509"/>
<dbReference type="PANTHER" id="PTHR36452:SF1">
    <property type="entry name" value="DUF2461 DOMAIN-CONTAINING PROTEIN"/>
    <property type="match status" value="1"/>
</dbReference>
<dbReference type="NCBIfam" id="TIGR02453">
    <property type="entry name" value="TIGR02453 family protein"/>
    <property type="match status" value="1"/>
</dbReference>
<dbReference type="EMBL" id="CP031124">
    <property type="protein sequence ID" value="AXF84799.1"/>
    <property type="molecule type" value="Genomic_DNA"/>
</dbReference>
<dbReference type="Pfam" id="PF09365">
    <property type="entry name" value="DUF2461"/>
    <property type="match status" value="1"/>
</dbReference>
<dbReference type="InterPro" id="IPR012808">
    <property type="entry name" value="CHP02453"/>
</dbReference>
<dbReference type="Proteomes" id="UP000252182">
    <property type="component" value="Chromosome"/>
</dbReference>
<accession>A0A345D8W1</accession>
<proteinExistence type="predicted"/>
<name>A0A345D8W1_9BURK</name>